<dbReference type="Gene3D" id="4.10.520.10">
    <property type="entry name" value="IHF-like DNA-binding proteins"/>
    <property type="match status" value="1"/>
</dbReference>
<comment type="similarity">
    <text evidence="1 3">Belongs to the bacterial histone-like protein family.</text>
</comment>
<dbReference type="CDD" id="cd13836">
    <property type="entry name" value="IHF_B"/>
    <property type="match status" value="1"/>
</dbReference>
<proteinExistence type="inferred from homology"/>
<dbReference type="InterPro" id="IPR010992">
    <property type="entry name" value="IHF-like_DNA-bd_dom_sf"/>
</dbReference>
<evidence type="ECO:0000256" key="2">
    <source>
        <dbReference type="ARBA" id="ARBA00023125"/>
    </source>
</evidence>
<dbReference type="GO" id="GO:0030527">
    <property type="term" value="F:structural constituent of chromatin"/>
    <property type="evidence" value="ECO:0007669"/>
    <property type="project" value="InterPro"/>
</dbReference>
<dbReference type="Proteomes" id="UP000248798">
    <property type="component" value="Unassembled WGS sequence"/>
</dbReference>
<accession>A0A328FBD7</accession>
<sequence length="94" mass="10991">MNKLELIQTLKEKCNLTKYEANEVVRTFFSEMSNAMSNGDRIEIRGFCSFFIKEYKGYTGRNPKTGEKAFVPPKRLPLFKCGKELKDRVDYHSK</sequence>
<dbReference type="PANTHER" id="PTHR33175:SF5">
    <property type="entry name" value="INTEGRATION HOST FACTOR SUBUNIT BETA"/>
    <property type="match status" value="1"/>
</dbReference>
<evidence type="ECO:0000313" key="5">
    <source>
        <dbReference type="EMBL" id="RAM00445.1"/>
    </source>
</evidence>
<evidence type="ECO:0000256" key="3">
    <source>
        <dbReference type="RuleBase" id="RU003939"/>
    </source>
</evidence>
<dbReference type="PANTHER" id="PTHR33175">
    <property type="entry name" value="DNA-BINDING PROTEIN HU"/>
    <property type="match status" value="1"/>
</dbReference>
<dbReference type="RefSeq" id="WP_111959656.1">
    <property type="nucleotide sequence ID" value="NZ_CP036313.1"/>
</dbReference>
<keyword evidence="2" id="KW-0238">DNA-binding</keyword>
<reference evidence="5 6" key="1">
    <citation type="submission" date="2018-06" db="EMBL/GenBank/DDBJ databases">
        <title>Complete Genome Sequence of Desulfobacter hydrogenophilus (DSM3380).</title>
        <authorList>
            <person name="Marietou A."/>
            <person name="Schreiber L."/>
            <person name="Marshall I."/>
            <person name="Jorgensen B."/>
        </authorList>
    </citation>
    <scope>NUCLEOTIDE SEQUENCE [LARGE SCALE GENOMIC DNA]</scope>
    <source>
        <strain evidence="5 6">DSM 3380</strain>
    </source>
</reference>
<dbReference type="SMART" id="SM00411">
    <property type="entry name" value="BHL"/>
    <property type="match status" value="1"/>
</dbReference>
<dbReference type="InterPro" id="IPR000119">
    <property type="entry name" value="Hist_DNA-bd"/>
</dbReference>
<dbReference type="PRINTS" id="PR01727">
    <property type="entry name" value="DNABINDINGHU"/>
</dbReference>
<name>A0A328FBD7_9BACT</name>
<dbReference type="SUPFAM" id="SSF47729">
    <property type="entry name" value="IHF-like DNA-binding proteins"/>
    <property type="match status" value="1"/>
</dbReference>
<protein>
    <submittedName>
        <fullName evidence="5">Integration host factor subunit beta</fullName>
    </submittedName>
</protein>
<keyword evidence="7" id="KW-1185">Reference proteome</keyword>
<dbReference type="EMBL" id="QLNI01000048">
    <property type="protein sequence ID" value="RAM00445.1"/>
    <property type="molecule type" value="Genomic_DNA"/>
</dbReference>
<dbReference type="AlphaFoldDB" id="A0A328FBD7"/>
<dbReference type="EMBL" id="CP036313">
    <property type="protein sequence ID" value="QBH14737.1"/>
    <property type="molecule type" value="Genomic_DNA"/>
</dbReference>
<organism evidence="5 6">
    <name type="scientific">Desulfobacter hydrogenophilus</name>
    <dbReference type="NCBI Taxonomy" id="2291"/>
    <lineage>
        <taxon>Bacteria</taxon>
        <taxon>Pseudomonadati</taxon>
        <taxon>Thermodesulfobacteriota</taxon>
        <taxon>Desulfobacteria</taxon>
        <taxon>Desulfobacterales</taxon>
        <taxon>Desulfobacteraceae</taxon>
        <taxon>Desulfobacter</taxon>
    </lineage>
</organism>
<gene>
    <name evidence="5" type="ORF">DO021_19090</name>
    <name evidence="4" type="ORF">EYB58_18535</name>
</gene>
<dbReference type="Proteomes" id="UP000293902">
    <property type="component" value="Chromosome"/>
</dbReference>
<evidence type="ECO:0000256" key="1">
    <source>
        <dbReference type="ARBA" id="ARBA00010529"/>
    </source>
</evidence>
<reference evidence="4 7" key="2">
    <citation type="submission" date="2019-02" db="EMBL/GenBank/DDBJ databases">
        <title>Complete genome sequence of Desulfobacter hydrogenophilus AcRS1.</title>
        <authorList>
            <person name="Marietou A."/>
            <person name="Lund M.B."/>
            <person name="Marshall I.P.G."/>
            <person name="Schreiber L."/>
            <person name="Jorgensen B."/>
        </authorList>
    </citation>
    <scope>NUCLEOTIDE SEQUENCE [LARGE SCALE GENOMIC DNA]</scope>
    <source>
        <strain evidence="4 7">AcRS1</strain>
    </source>
</reference>
<evidence type="ECO:0000313" key="7">
    <source>
        <dbReference type="Proteomes" id="UP000293902"/>
    </source>
</evidence>
<evidence type="ECO:0000313" key="4">
    <source>
        <dbReference type="EMBL" id="QBH14737.1"/>
    </source>
</evidence>
<dbReference type="GO" id="GO:0005829">
    <property type="term" value="C:cytosol"/>
    <property type="evidence" value="ECO:0007669"/>
    <property type="project" value="TreeGrafter"/>
</dbReference>
<dbReference type="OrthoDB" id="9804203at2"/>
<dbReference type="GO" id="GO:0003677">
    <property type="term" value="F:DNA binding"/>
    <property type="evidence" value="ECO:0007669"/>
    <property type="project" value="UniProtKB-KW"/>
</dbReference>
<dbReference type="Pfam" id="PF00216">
    <property type="entry name" value="Bac_DNA_binding"/>
    <property type="match status" value="1"/>
</dbReference>
<evidence type="ECO:0000313" key="6">
    <source>
        <dbReference type="Proteomes" id="UP000248798"/>
    </source>
</evidence>